<accession>A0A9P5VCE6</accession>
<dbReference type="SUPFAM" id="SSF52047">
    <property type="entry name" value="RNI-like"/>
    <property type="match status" value="1"/>
</dbReference>
<dbReference type="Proteomes" id="UP000748756">
    <property type="component" value="Unassembled WGS sequence"/>
</dbReference>
<sequence>MSLFDIPELAEHVGFHLSSHDLTACIRVNKTWNTLFTPHLWHTVPPPPGPNESAIYKWPYFRRPQIFRQMAREDYHAAQLRQEQEHHHDNDNDNENNHPLPLLSRHGHLIRALGLVQHHLRDPQAVQRFGFRESRLQSSYFSIRAGAISNPTDLELLSYLLGRCTNLTRLRLLGRCLNDNELESWKRIVRTGLPVTLMDLTIKLDSRVSLGKSPFPPVLFSRVSLRLHRLSLDIKLSGSHLRLQLNQQTTMEEDGDGEPLPLLRKVRVTCLDKKPYPPSWPRFLSRCTNLESLRVSSIDQNWIHALAGCVHLKRLRLKMINSVSLRYLTSALRSGLPNLDAIHLDNSPLDTTDRDKEDMLSACHKGWRSIAIPRMGPLAIQTLIQHCSTLEALDLTMAYGLTSRDMQQILSSSPRLVTFVTLECDDHYSYHVNEATHILATDFIDVDLSSNSLKPWECESTLKVFRAKISGIPRPDITQTFHGHSVKDGMLVQEAHPNQSQEILHQVYERLGRLTRLERLELGHEDRNTFDESRTFDDPADVESGDDEDHQYDCLDMNLRSGLRMLEGLKQLRVLSVVRMATLIGVEEVQWMVQSWPKLKRLDGLNYGESDEVAAYKWLREHYPRIQSFQCDRAGISK</sequence>
<feature type="compositionally biased region" description="Basic and acidic residues" evidence="1">
    <location>
        <begin position="78"/>
        <end position="91"/>
    </location>
</feature>
<dbReference type="Gene3D" id="3.80.10.10">
    <property type="entry name" value="Ribonuclease Inhibitor"/>
    <property type="match status" value="1"/>
</dbReference>
<dbReference type="PANTHER" id="PTHR13318">
    <property type="entry name" value="PARTNER OF PAIRED, ISOFORM B-RELATED"/>
    <property type="match status" value="1"/>
</dbReference>
<gene>
    <name evidence="2" type="ORF">BG015_005766</name>
</gene>
<reference evidence="2" key="1">
    <citation type="journal article" date="2020" name="Fungal Divers.">
        <title>Resolving the Mortierellaceae phylogeny through synthesis of multi-gene phylogenetics and phylogenomics.</title>
        <authorList>
            <person name="Vandepol N."/>
            <person name="Liber J."/>
            <person name="Desiro A."/>
            <person name="Na H."/>
            <person name="Kennedy M."/>
            <person name="Barry K."/>
            <person name="Grigoriev I.V."/>
            <person name="Miller A.N."/>
            <person name="O'Donnell K."/>
            <person name="Stajich J.E."/>
            <person name="Bonito G."/>
        </authorList>
    </citation>
    <scope>NUCLEOTIDE SEQUENCE</scope>
    <source>
        <strain evidence="2">NRRL 6426</strain>
    </source>
</reference>
<comment type="caution">
    <text evidence="2">The sequence shown here is derived from an EMBL/GenBank/DDBJ whole genome shotgun (WGS) entry which is preliminary data.</text>
</comment>
<evidence type="ECO:0000256" key="1">
    <source>
        <dbReference type="SAM" id="MobiDB-lite"/>
    </source>
</evidence>
<dbReference type="AlphaFoldDB" id="A0A9P5VCE6"/>
<proteinExistence type="predicted"/>
<dbReference type="GO" id="GO:0031146">
    <property type="term" value="P:SCF-dependent proteasomal ubiquitin-dependent protein catabolic process"/>
    <property type="evidence" value="ECO:0007669"/>
    <property type="project" value="TreeGrafter"/>
</dbReference>
<feature type="region of interest" description="Disordered" evidence="1">
    <location>
        <begin position="78"/>
        <end position="101"/>
    </location>
</feature>
<dbReference type="EMBL" id="JAAAUQ010000268">
    <property type="protein sequence ID" value="KAF9152107.1"/>
    <property type="molecule type" value="Genomic_DNA"/>
</dbReference>
<dbReference type="OrthoDB" id="2446104at2759"/>
<organism evidence="2 3">
    <name type="scientific">Linnemannia schmuckeri</name>
    <dbReference type="NCBI Taxonomy" id="64567"/>
    <lineage>
        <taxon>Eukaryota</taxon>
        <taxon>Fungi</taxon>
        <taxon>Fungi incertae sedis</taxon>
        <taxon>Mucoromycota</taxon>
        <taxon>Mortierellomycotina</taxon>
        <taxon>Mortierellomycetes</taxon>
        <taxon>Mortierellales</taxon>
        <taxon>Mortierellaceae</taxon>
        <taxon>Linnemannia</taxon>
    </lineage>
</organism>
<evidence type="ECO:0000313" key="3">
    <source>
        <dbReference type="Proteomes" id="UP000748756"/>
    </source>
</evidence>
<dbReference type="GO" id="GO:0019005">
    <property type="term" value="C:SCF ubiquitin ligase complex"/>
    <property type="evidence" value="ECO:0007669"/>
    <property type="project" value="TreeGrafter"/>
</dbReference>
<protein>
    <recommendedName>
        <fullName evidence="4">F-box domain-containing protein</fullName>
    </recommendedName>
</protein>
<evidence type="ECO:0008006" key="4">
    <source>
        <dbReference type="Google" id="ProtNLM"/>
    </source>
</evidence>
<dbReference type="InterPro" id="IPR032675">
    <property type="entry name" value="LRR_dom_sf"/>
</dbReference>
<name>A0A9P5VCE6_9FUNG</name>
<keyword evidence="3" id="KW-1185">Reference proteome</keyword>
<evidence type="ECO:0000313" key="2">
    <source>
        <dbReference type="EMBL" id="KAF9152107.1"/>
    </source>
</evidence>